<gene>
    <name evidence="1" type="ORF">S01H4_43237</name>
</gene>
<evidence type="ECO:0000313" key="1">
    <source>
        <dbReference type="EMBL" id="GAG97299.1"/>
    </source>
</evidence>
<proteinExistence type="predicted"/>
<evidence type="ECO:0008006" key="2">
    <source>
        <dbReference type="Google" id="ProtNLM"/>
    </source>
</evidence>
<dbReference type="EMBL" id="BART01023834">
    <property type="protein sequence ID" value="GAG97299.1"/>
    <property type="molecule type" value="Genomic_DNA"/>
</dbReference>
<comment type="caution">
    <text evidence="1">The sequence shown here is derived from an EMBL/GenBank/DDBJ whole genome shotgun (WGS) entry which is preliminary data.</text>
</comment>
<sequence length="97" mass="10380">MDVLFESFGGGNPLSLEVMELNVYTNTTSPVIRGDSVEIIAELFSEGTPQEGIIITFEDVSENNPDLPQGITDSNGKCSIIVDINDQTVAGPHLIQA</sequence>
<organism evidence="1">
    <name type="scientific">marine sediment metagenome</name>
    <dbReference type="NCBI Taxonomy" id="412755"/>
    <lineage>
        <taxon>unclassified sequences</taxon>
        <taxon>metagenomes</taxon>
        <taxon>ecological metagenomes</taxon>
    </lineage>
</organism>
<protein>
    <recommendedName>
        <fullName evidence="2">Big-1 domain-containing protein</fullName>
    </recommendedName>
</protein>
<accession>X1BMY0</accession>
<dbReference type="AlphaFoldDB" id="X1BMY0"/>
<reference evidence="1" key="1">
    <citation type="journal article" date="2014" name="Front. Microbiol.">
        <title>High frequency of phylogenetically diverse reductive dehalogenase-homologous genes in deep subseafloor sedimentary metagenomes.</title>
        <authorList>
            <person name="Kawai M."/>
            <person name="Futagami T."/>
            <person name="Toyoda A."/>
            <person name="Takaki Y."/>
            <person name="Nishi S."/>
            <person name="Hori S."/>
            <person name="Arai W."/>
            <person name="Tsubouchi T."/>
            <person name="Morono Y."/>
            <person name="Uchiyama I."/>
            <person name="Ito T."/>
            <person name="Fujiyama A."/>
            <person name="Inagaki F."/>
            <person name="Takami H."/>
        </authorList>
    </citation>
    <scope>NUCLEOTIDE SEQUENCE</scope>
    <source>
        <strain evidence="1">Expedition CK06-06</strain>
    </source>
</reference>
<name>X1BMY0_9ZZZZ</name>
<feature type="non-terminal residue" evidence="1">
    <location>
        <position position="97"/>
    </location>
</feature>